<dbReference type="PANTHER" id="PTHR30413:SF10">
    <property type="entry name" value="CAPSULE POLYSACCHARIDE EXPORT INNER-MEMBRANE PROTEIN CTRC"/>
    <property type="match status" value="1"/>
</dbReference>
<sequence>MSLLHRVLLASRIRELTCRLATRSVSGQRHNFGFLWLFLEPMMFTSGVTIVWSLGHFTHGSNLPIAGFAVTGYSSLLVWRNSGNRCSKAIEPNLSLLYHRNVRVLDVFLSRLILETAGATASLSLLILIFTALGLATFPADLLTMTTGWLLQCWFAFAIGLTIGAASERSEVFERVWHTATYLLFPFSGAVFMVDWLPKAVHPYILVLPMVHGAEMIRHGYFGNIVRTHEDPIYFIAANSVLTLIGMMLVRDVSKRVEPE</sequence>
<keyword evidence="3" id="KW-0472">Membrane</keyword>
<organism evidence="4">
    <name type="scientific">Burkholderia orbicola (strain AU 1054)</name>
    <dbReference type="NCBI Taxonomy" id="331271"/>
    <lineage>
        <taxon>Bacteria</taxon>
        <taxon>Pseudomonadati</taxon>
        <taxon>Pseudomonadota</taxon>
        <taxon>Betaproteobacteria</taxon>
        <taxon>Burkholderiales</taxon>
        <taxon>Burkholderiaceae</taxon>
        <taxon>Burkholderia</taxon>
        <taxon>Burkholderia cepacia complex</taxon>
        <taxon>Burkholderia orbicola</taxon>
    </lineage>
</organism>
<feature type="transmembrane region" description="Helical" evidence="3">
    <location>
        <begin position="61"/>
        <end position="79"/>
    </location>
</feature>
<dbReference type="HOGENOM" id="CLU_060703_5_1_4"/>
<feature type="transmembrane region" description="Helical" evidence="3">
    <location>
        <begin position="179"/>
        <end position="197"/>
    </location>
</feature>
<gene>
    <name evidence="4" type="ordered locus">Bcen_0293</name>
</gene>
<evidence type="ECO:0000313" key="4">
    <source>
        <dbReference type="EMBL" id="ABF75205.1"/>
    </source>
</evidence>
<dbReference type="InterPro" id="IPR000412">
    <property type="entry name" value="ABC_2_transport"/>
</dbReference>
<reference evidence="4" key="1">
    <citation type="submission" date="2006-05" db="EMBL/GenBank/DDBJ databases">
        <title>Complete sequence of chromosome 1 of Burkholderia cenocepacia AU 1054.</title>
        <authorList>
            <consortium name="US DOE Joint Genome Institute"/>
            <person name="Copeland A."/>
            <person name="Lucas S."/>
            <person name="Lapidus A."/>
            <person name="Barry K."/>
            <person name="Detter J.C."/>
            <person name="Glavina del Rio T."/>
            <person name="Hammon N."/>
            <person name="Israni S."/>
            <person name="Dalin E."/>
            <person name="Tice H."/>
            <person name="Pitluck S."/>
            <person name="Chain P."/>
            <person name="Malfatti S."/>
            <person name="Shin M."/>
            <person name="Vergez L."/>
            <person name="Schmutz J."/>
            <person name="Larimer F."/>
            <person name="Land M."/>
            <person name="Hauser L."/>
            <person name="Kyrpides N."/>
            <person name="Lykidis A."/>
            <person name="LiPuma J.J."/>
            <person name="Konstantinidis K."/>
            <person name="Tiedje J.M."/>
            <person name="Richardson P."/>
        </authorList>
    </citation>
    <scope>NUCLEOTIDE SEQUENCE [LARGE SCALE GENOMIC DNA]</scope>
    <source>
        <strain evidence="4">AU 1054</strain>
    </source>
</reference>
<keyword evidence="3" id="KW-0812">Transmembrane</keyword>
<dbReference type="PRINTS" id="PR00164">
    <property type="entry name" value="ABC2TRNSPORT"/>
</dbReference>
<dbReference type="AlphaFoldDB" id="A0A0H2XLD5"/>
<evidence type="ECO:0000256" key="2">
    <source>
        <dbReference type="ARBA" id="ARBA00022448"/>
    </source>
</evidence>
<evidence type="ECO:0000256" key="1">
    <source>
        <dbReference type="ARBA" id="ARBA00007783"/>
    </source>
</evidence>
<feature type="transmembrane region" description="Helical" evidence="3">
    <location>
        <begin position="33"/>
        <end position="55"/>
    </location>
</feature>
<keyword evidence="3" id="KW-1133">Transmembrane helix</keyword>
<comment type="similarity">
    <text evidence="1">Belongs to the ABC-2 integral membrane protein family.</text>
</comment>
<feature type="transmembrane region" description="Helical" evidence="3">
    <location>
        <begin position="112"/>
        <end position="137"/>
    </location>
</feature>
<accession>A0A0H2XLD5</accession>
<dbReference type="PANTHER" id="PTHR30413">
    <property type="entry name" value="INNER MEMBRANE TRANSPORT PERMEASE"/>
    <property type="match status" value="1"/>
</dbReference>
<dbReference type="EMBL" id="CP000378">
    <property type="protein sequence ID" value="ABF75205.1"/>
    <property type="molecule type" value="Genomic_DNA"/>
</dbReference>
<keyword evidence="2" id="KW-0813">Transport</keyword>
<dbReference type="GO" id="GO:0140359">
    <property type="term" value="F:ABC-type transporter activity"/>
    <property type="evidence" value="ECO:0007669"/>
    <property type="project" value="InterPro"/>
</dbReference>
<feature type="transmembrane region" description="Helical" evidence="3">
    <location>
        <begin position="149"/>
        <end position="167"/>
    </location>
</feature>
<proteinExistence type="inferred from homology"/>
<name>A0A0H2XLD5_BURO1</name>
<evidence type="ECO:0000256" key="3">
    <source>
        <dbReference type="SAM" id="Phobius"/>
    </source>
</evidence>
<dbReference type="GO" id="GO:0015920">
    <property type="term" value="P:lipopolysaccharide transport"/>
    <property type="evidence" value="ECO:0007669"/>
    <property type="project" value="TreeGrafter"/>
</dbReference>
<feature type="transmembrane region" description="Helical" evidence="3">
    <location>
        <begin position="232"/>
        <end position="250"/>
    </location>
</feature>
<dbReference type="GO" id="GO:0043190">
    <property type="term" value="C:ATP-binding cassette (ABC) transporter complex"/>
    <property type="evidence" value="ECO:0007669"/>
    <property type="project" value="InterPro"/>
</dbReference>
<protein>
    <submittedName>
        <fullName evidence="4">ABC-2 type transporter</fullName>
    </submittedName>
</protein>